<evidence type="ECO:0000313" key="2">
    <source>
        <dbReference type="Proteomes" id="UP001168146"/>
    </source>
</evidence>
<dbReference type="EMBL" id="JASUXU010000010">
    <property type="protein sequence ID" value="KAK0324212.1"/>
    <property type="molecule type" value="Genomic_DNA"/>
</dbReference>
<dbReference type="PANTHER" id="PTHR37049">
    <property type="entry name" value="PEPTIDASE S41 FAMILY PROTEIN"/>
    <property type="match status" value="1"/>
</dbReference>
<dbReference type="InterPro" id="IPR052766">
    <property type="entry name" value="S41A_metabolite_peptidase"/>
</dbReference>
<dbReference type="PANTHER" id="PTHR37049:SF4">
    <property type="entry name" value="RHODANESE DOMAIN-CONTAINING PROTEIN"/>
    <property type="match status" value="1"/>
</dbReference>
<gene>
    <name evidence="1" type="ORF">LTR82_004650</name>
</gene>
<dbReference type="AlphaFoldDB" id="A0AAN6FVE1"/>
<dbReference type="Proteomes" id="UP001168146">
    <property type="component" value="Unassembled WGS sequence"/>
</dbReference>
<reference evidence="1" key="1">
    <citation type="submission" date="2021-12" db="EMBL/GenBank/DDBJ databases">
        <title>Black yeast isolated from Biological Soil Crust.</title>
        <authorList>
            <person name="Kurbessoian T."/>
        </authorList>
    </citation>
    <scope>NUCLEOTIDE SEQUENCE</scope>
    <source>
        <strain evidence="1">CCFEE 5208</strain>
    </source>
</reference>
<evidence type="ECO:0000313" key="1">
    <source>
        <dbReference type="EMBL" id="KAK0324212.1"/>
    </source>
</evidence>
<accession>A0AAN6FVE1</accession>
<proteinExistence type="predicted"/>
<name>A0AAN6FVE1_9PEZI</name>
<organism evidence="1 2">
    <name type="scientific">Friedmanniomyces endolithicus</name>
    <dbReference type="NCBI Taxonomy" id="329885"/>
    <lineage>
        <taxon>Eukaryota</taxon>
        <taxon>Fungi</taxon>
        <taxon>Dikarya</taxon>
        <taxon>Ascomycota</taxon>
        <taxon>Pezizomycotina</taxon>
        <taxon>Dothideomycetes</taxon>
        <taxon>Dothideomycetidae</taxon>
        <taxon>Mycosphaerellales</taxon>
        <taxon>Teratosphaeriaceae</taxon>
        <taxon>Friedmanniomyces</taxon>
    </lineage>
</organism>
<comment type="caution">
    <text evidence="1">The sequence shown here is derived from an EMBL/GenBank/DDBJ whole genome shotgun (WGS) entry which is preliminary data.</text>
</comment>
<sequence length="165" mass="17097">MTDPKIQADHPLGPRGCSSAFLQENATISFPRLPPFAGVMKLNTSSALDATIIALASLSSQGRAQNSTAGNVTSGVEPCALISALAAANVTTFEADIAMACLQSVPVDVAGDVDLIDGIKVLFQFQSTLPYLSDPSPGYLYSSVDIMASLDAIQADVQAGIYTND</sequence>
<protein>
    <submittedName>
        <fullName evidence="1">Uncharacterized protein</fullName>
    </submittedName>
</protein>